<dbReference type="GO" id="GO:0050660">
    <property type="term" value="F:flavin adenine dinucleotide binding"/>
    <property type="evidence" value="ECO:0007669"/>
    <property type="project" value="InterPro"/>
</dbReference>
<evidence type="ECO:0000313" key="6">
    <source>
        <dbReference type="EMBL" id="VDI37187.1"/>
    </source>
</evidence>
<dbReference type="Gene3D" id="3.30.560.10">
    <property type="entry name" value="Glucose Oxidase, domain 3"/>
    <property type="match status" value="1"/>
</dbReference>
<feature type="non-terminal residue" evidence="6">
    <location>
        <position position="1"/>
    </location>
</feature>
<organism evidence="6 7">
    <name type="scientific">Mytilus galloprovincialis</name>
    <name type="common">Mediterranean mussel</name>
    <dbReference type="NCBI Taxonomy" id="29158"/>
    <lineage>
        <taxon>Eukaryota</taxon>
        <taxon>Metazoa</taxon>
        <taxon>Spiralia</taxon>
        <taxon>Lophotrochozoa</taxon>
        <taxon>Mollusca</taxon>
        <taxon>Bivalvia</taxon>
        <taxon>Autobranchia</taxon>
        <taxon>Pteriomorphia</taxon>
        <taxon>Mytilida</taxon>
        <taxon>Mytiloidea</taxon>
        <taxon>Mytilidae</taxon>
        <taxon>Mytilinae</taxon>
        <taxon>Mytilus</taxon>
    </lineage>
</organism>
<keyword evidence="7" id="KW-1185">Reference proteome</keyword>
<dbReference type="EMBL" id="UYJE01005410">
    <property type="protein sequence ID" value="VDI37187.1"/>
    <property type="molecule type" value="Genomic_DNA"/>
</dbReference>
<keyword evidence="4" id="KW-0274">FAD</keyword>
<dbReference type="InterPro" id="IPR000172">
    <property type="entry name" value="GMC_OxRdtase_N"/>
</dbReference>
<comment type="similarity">
    <text evidence="2">Belongs to the GMC oxidoreductase family.</text>
</comment>
<dbReference type="Pfam" id="PF00732">
    <property type="entry name" value="GMC_oxred_N"/>
    <property type="match status" value="1"/>
</dbReference>
<dbReference type="InterPro" id="IPR012132">
    <property type="entry name" value="GMC_OxRdtase"/>
</dbReference>
<dbReference type="AlphaFoldDB" id="A0A8B6EMF3"/>
<comment type="caution">
    <text evidence="6">The sequence shown here is derived from an EMBL/GenBank/DDBJ whole genome shotgun (WGS) entry which is preliminary data.</text>
</comment>
<dbReference type="Proteomes" id="UP000596742">
    <property type="component" value="Unassembled WGS sequence"/>
</dbReference>
<feature type="domain" description="Glucose-methanol-choline oxidoreductase N-terminal" evidence="5">
    <location>
        <begin position="3"/>
        <end position="72"/>
    </location>
</feature>
<dbReference type="InterPro" id="IPR036188">
    <property type="entry name" value="FAD/NAD-bd_sf"/>
</dbReference>
<dbReference type="PANTHER" id="PTHR11552">
    <property type="entry name" value="GLUCOSE-METHANOL-CHOLINE GMC OXIDOREDUCTASE"/>
    <property type="match status" value="1"/>
</dbReference>
<evidence type="ECO:0000256" key="2">
    <source>
        <dbReference type="ARBA" id="ARBA00010790"/>
    </source>
</evidence>
<keyword evidence="3" id="KW-0285">Flavoprotein</keyword>
<dbReference type="Gene3D" id="3.50.50.60">
    <property type="entry name" value="FAD/NAD(P)-binding domain"/>
    <property type="match status" value="1"/>
</dbReference>
<evidence type="ECO:0000256" key="1">
    <source>
        <dbReference type="ARBA" id="ARBA00001974"/>
    </source>
</evidence>
<gene>
    <name evidence="6" type="ORF">MGAL_10B041554</name>
</gene>
<evidence type="ECO:0000256" key="4">
    <source>
        <dbReference type="ARBA" id="ARBA00022827"/>
    </source>
</evidence>
<dbReference type="GO" id="GO:0016614">
    <property type="term" value="F:oxidoreductase activity, acting on CH-OH group of donors"/>
    <property type="evidence" value="ECO:0007669"/>
    <property type="project" value="InterPro"/>
</dbReference>
<protein>
    <recommendedName>
        <fullName evidence="5">Glucose-methanol-choline oxidoreductase N-terminal domain-containing protein</fullName>
    </recommendedName>
</protein>
<comment type="cofactor">
    <cofactor evidence="1">
        <name>FAD</name>
        <dbReference type="ChEBI" id="CHEBI:57692"/>
    </cofactor>
</comment>
<evidence type="ECO:0000256" key="3">
    <source>
        <dbReference type="ARBA" id="ARBA00022630"/>
    </source>
</evidence>
<dbReference type="OrthoDB" id="269227at2759"/>
<dbReference type="PANTHER" id="PTHR11552:SF147">
    <property type="entry name" value="CHOLINE DEHYDROGENASE, MITOCHONDRIAL"/>
    <property type="match status" value="1"/>
</dbReference>
<evidence type="ECO:0000259" key="5">
    <source>
        <dbReference type="Pfam" id="PF00732"/>
    </source>
</evidence>
<accession>A0A8B6EMF3</accession>
<sequence length="86" mass="9884">VVIRKRRAVDVEVIKNDKRLWIFAYKEIILSAGIINSPQILMLSGNRPASYLRKFGIPVISNLPVEKHLQDQLSIILHYTIDDDIT</sequence>
<proteinExistence type="inferred from homology"/>
<dbReference type="SUPFAM" id="SSF51905">
    <property type="entry name" value="FAD/NAD(P)-binding domain"/>
    <property type="match status" value="1"/>
</dbReference>
<evidence type="ECO:0000313" key="7">
    <source>
        <dbReference type="Proteomes" id="UP000596742"/>
    </source>
</evidence>
<reference evidence="6" key="1">
    <citation type="submission" date="2018-11" db="EMBL/GenBank/DDBJ databases">
        <authorList>
            <person name="Alioto T."/>
            <person name="Alioto T."/>
        </authorList>
    </citation>
    <scope>NUCLEOTIDE SEQUENCE</scope>
</reference>
<name>A0A8B6EMF3_MYTGA</name>